<reference evidence="2" key="1">
    <citation type="submission" date="2014-12" db="EMBL/GenBank/DDBJ databases">
        <title>Insight into the proteome of Arion vulgaris.</title>
        <authorList>
            <person name="Aradska J."/>
            <person name="Bulat T."/>
            <person name="Smidak R."/>
            <person name="Sarate P."/>
            <person name="Gangsoo J."/>
            <person name="Sialana F."/>
            <person name="Bilban M."/>
            <person name="Lubec G."/>
        </authorList>
    </citation>
    <scope>NUCLEOTIDE SEQUENCE</scope>
    <source>
        <tissue evidence="2">Skin</tissue>
    </source>
</reference>
<organism evidence="2">
    <name type="scientific">Arion vulgaris</name>
    <dbReference type="NCBI Taxonomy" id="1028688"/>
    <lineage>
        <taxon>Eukaryota</taxon>
        <taxon>Metazoa</taxon>
        <taxon>Spiralia</taxon>
        <taxon>Lophotrochozoa</taxon>
        <taxon>Mollusca</taxon>
        <taxon>Gastropoda</taxon>
        <taxon>Heterobranchia</taxon>
        <taxon>Euthyneura</taxon>
        <taxon>Panpulmonata</taxon>
        <taxon>Eupulmonata</taxon>
        <taxon>Stylommatophora</taxon>
        <taxon>Helicina</taxon>
        <taxon>Arionoidea</taxon>
        <taxon>Arionidae</taxon>
        <taxon>Arion</taxon>
    </lineage>
</organism>
<proteinExistence type="predicted"/>
<sequence>VAGMVPTLAQELAAGNFHENRESFHDYIYSKLILGEEKGNNPIISNLNTPVFPNTNLASSYPNSLPAASTPYSQSSNNNNHNVAD</sequence>
<name>A0A0B6YKZ6_9EUPU</name>
<gene>
    <name evidence="2" type="primary">ORF28731</name>
</gene>
<feature type="non-terminal residue" evidence="2">
    <location>
        <position position="1"/>
    </location>
</feature>
<protein>
    <submittedName>
        <fullName evidence="2">Uncharacterized protein</fullName>
    </submittedName>
</protein>
<dbReference type="AlphaFoldDB" id="A0A0B6YKZ6"/>
<feature type="region of interest" description="Disordered" evidence="1">
    <location>
        <begin position="58"/>
        <end position="85"/>
    </location>
</feature>
<evidence type="ECO:0000313" key="2">
    <source>
        <dbReference type="EMBL" id="CEK56874.1"/>
    </source>
</evidence>
<evidence type="ECO:0000256" key="1">
    <source>
        <dbReference type="SAM" id="MobiDB-lite"/>
    </source>
</evidence>
<accession>A0A0B6YKZ6</accession>
<feature type="non-terminal residue" evidence="2">
    <location>
        <position position="85"/>
    </location>
</feature>
<dbReference type="EMBL" id="HACG01010009">
    <property type="protein sequence ID" value="CEK56874.1"/>
    <property type="molecule type" value="Transcribed_RNA"/>
</dbReference>